<evidence type="ECO:0000313" key="3">
    <source>
        <dbReference type="Proteomes" id="UP000677918"/>
    </source>
</evidence>
<evidence type="ECO:0000313" key="2">
    <source>
        <dbReference type="EMBL" id="GIQ71477.1"/>
    </source>
</evidence>
<dbReference type="Proteomes" id="UP000677918">
    <property type="component" value="Unassembled WGS sequence"/>
</dbReference>
<name>A0A8J4H5S9_9BACL</name>
<reference evidence="2" key="1">
    <citation type="submission" date="2021-04" db="EMBL/GenBank/DDBJ databases">
        <title>Draft genome sequence of Xylanibacillus composti strain K13.</title>
        <authorList>
            <person name="Uke A."/>
            <person name="Chhe C."/>
            <person name="Baramee S."/>
            <person name="Kosugi A."/>
        </authorList>
    </citation>
    <scope>NUCLEOTIDE SEQUENCE</scope>
    <source>
        <strain evidence="2">K13</strain>
    </source>
</reference>
<feature type="transmembrane region" description="Helical" evidence="1">
    <location>
        <begin position="23"/>
        <end position="48"/>
    </location>
</feature>
<accession>A0A8J4H5S9</accession>
<keyword evidence="1" id="KW-1133">Transmembrane helix</keyword>
<dbReference type="AlphaFoldDB" id="A0A8J4H5S9"/>
<gene>
    <name evidence="2" type="ORF">XYCOK13_43010</name>
</gene>
<keyword evidence="3" id="KW-1185">Reference proteome</keyword>
<organism evidence="2 3">
    <name type="scientific">Xylanibacillus composti</name>
    <dbReference type="NCBI Taxonomy" id="1572762"/>
    <lineage>
        <taxon>Bacteria</taxon>
        <taxon>Bacillati</taxon>
        <taxon>Bacillota</taxon>
        <taxon>Bacilli</taxon>
        <taxon>Bacillales</taxon>
        <taxon>Paenibacillaceae</taxon>
        <taxon>Xylanibacillus</taxon>
    </lineage>
</organism>
<evidence type="ECO:0000256" key="1">
    <source>
        <dbReference type="SAM" id="Phobius"/>
    </source>
</evidence>
<keyword evidence="1" id="KW-0472">Membrane</keyword>
<keyword evidence="1" id="KW-0812">Transmembrane</keyword>
<sequence length="51" mass="6101">MLRRWEIGGRILFWLNWLEGSRWMQFIFGMTWIVVGIGLVCRAVGWVLSLF</sequence>
<comment type="caution">
    <text evidence="2">The sequence shown here is derived from an EMBL/GenBank/DDBJ whole genome shotgun (WGS) entry which is preliminary data.</text>
</comment>
<dbReference type="EMBL" id="BOVK01000095">
    <property type="protein sequence ID" value="GIQ71477.1"/>
    <property type="molecule type" value="Genomic_DNA"/>
</dbReference>
<protein>
    <submittedName>
        <fullName evidence="2">Uncharacterized protein</fullName>
    </submittedName>
</protein>
<proteinExistence type="predicted"/>